<proteinExistence type="predicted"/>
<reference evidence="1 2" key="1">
    <citation type="submission" date="2015-01" db="EMBL/GenBank/DDBJ databases">
        <title>Evolution of Trichinella species and genotypes.</title>
        <authorList>
            <person name="Korhonen P.K."/>
            <person name="Edoardo P."/>
            <person name="Giuseppe L.R."/>
            <person name="Gasser R.B."/>
        </authorList>
    </citation>
    <scope>NUCLEOTIDE SEQUENCE [LARGE SCALE GENOMIC DNA]</scope>
    <source>
        <strain evidence="1">ISS588</strain>
    </source>
</reference>
<name>A0A0V1IBS0_TRIPS</name>
<dbReference type="EMBL" id="JYDS01000244">
    <property type="protein sequence ID" value="KRZ20302.1"/>
    <property type="molecule type" value="Genomic_DNA"/>
</dbReference>
<dbReference type="Proteomes" id="UP000054805">
    <property type="component" value="Unassembled WGS sequence"/>
</dbReference>
<gene>
    <name evidence="1" type="ORF">T4B_15099</name>
</gene>
<sequence length="148" mass="17448">MDVIYLFHSYFRDSNFAVNDVEFKLTYQKDAFDTEIVAGKATILVSEKERQEFTCFDIHIRLMETVLMKILLPERSSYAKDTNLYGTKTMPKNLQVSTHQQVRLFFTHHKLESNPLHAADGQCLIFCLPLFLTEFLLENLNRYSKWQN</sequence>
<protein>
    <submittedName>
        <fullName evidence="1">Uncharacterized protein</fullName>
    </submittedName>
</protein>
<evidence type="ECO:0000313" key="1">
    <source>
        <dbReference type="EMBL" id="KRZ20302.1"/>
    </source>
</evidence>
<dbReference type="AlphaFoldDB" id="A0A0V1IBS0"/>
<keyword evidence="2" id="KW-1185">Reference proteome</keyword>
<evidence type="ECO:0000313" key="2">
    <source>
        <dbReference type="Proteomes" id="UP000054805"/>
    </source>
</evidence>
<comment type="caution">
    <text evidence="1">The sequence shown here is derived from an EMBL/GenBank/DDBJ whole genome shotgun (WGS) entry which is preliminary data.</text>
</comment>
<accession>A0A0V1IBS0</accession>
<organism evidence="1 2">
    <name type="scientific">Trichinella pseudospiralis</name>
    <name type="common">Parasitic roundworm</name>
    <dbReference type="NCBI Taxonomy" id="6337"/>
    <lineage>
        <taxon>Eukaryota</taxon>
        <taxon>Metazoa</taxon>
        <taxon>Ecdysozoa</taxon>
        <taxon>Nematoda</taxon>
        <taxon>Enoplea</taxon>
        <taxon>Dorylaimia</taxon>
        <taxon>Trichinellida</taxon>
        <taxon>Trichinellidae</taxon>
        <taxon>Trichinella</taxon>
    </lineage>
</organism>